<feature type="compositionally biased region" description="Basic residues" evidence="1">
    <location>
        <begin position="40"/>
        <end position="49"/>
    </location>
</feature>
<gene>
    <name evidence="3" type="primary">LOC113217047</name>
</gene>
<feature type="compositionally biased region" description="Polar residues" evidence="1">
    <location>
        <begin position="69"/>
        <end position="82"/>
    </location>
</feature>
<keyword evidence="2" id="KW-1185">Reference proteome</keyword>
<accession>A0A9C6XD61</accession>
<evidence type="ECO:0000256" key="1">
    <source>
        <dbReference type="SAM" id="MobiDB-lite"/>
    </source>
</evidence>
<proteinExistence type="predicted"/>
<dbReference type="OrthoDB" id="7431392at2759"/>
<organism evidence="2 3">
    <name type="scientific">Frankliniella occidentalis</name>
    <name type="common">Western flower thrips</name>
    <name type="synonym">Euthrips occidentalis</name>
    <dbReference type="NCBI Taxonomy" id="133901"/>
    <lineage>
        <taxon>Eukaryota</taxon>
        <taxon>Metazoa</taxon>
        <taxon>Ecdysozoa</taxon>
        <taxon>Arthropoda</taxon>
        <taxon>Hexapoda</taxon>
        <taxon>Insecta</taxon>
        <taxon>Pterygota</taxon>
        <taxon>Neoptera</taxon>
        <taxon>Paraneoptera</taxon>
        <taxon>Thysanoptera</taxon>
        <taxon>Terebrantia</taxon>
        <taxon>Thripoidea</taxon>
        <taxon>Thripidae</taxon>
        <taxon>Frankliniella</taxon>
    </lineage>
</organism>
<dbReference type="RefSeq" id="XP_052132938.1">
    <property type="nucleotide sequence ID" value="XM_052276978.1"/>
</dbReference>
<reference evidence="3" key="1">
    <citation type="submission" date="2025-08" db="UniProtKB">
        <authorList>
            <consortium name="RefSeq"/>
        </authorList>
    </citation>
    <scope>IDENTIFICATION</scope>
    <source>
        <tissue evidence="3">Whole organism</tissue>
    </source>
</reference>
<sequence>MQNPGDHRLFPEISKKLKAIFPKESEETWYIEPKTEGKHQTHPKGKIPIKVRNEQSKQRNLRVAGLSGRPTSSSARPQKSSLQTIIAKPVTEEIKGAKVWLQRGRTPWPTVLEKWRLTAPLRFRTLFIHSGEAYINSYLNEWAILEHNSGHELLLEDFNLLWNGRETRLFDKWESFERKTLTIAKKDIKDKLTKVLLKKYKKELNQ</sequence>
<evidence type="ECO:0000313" key="2">
    <source>
        <dbReference type="Proteomes" id="UP000504606"/>
    </source>
</evidence>
<dbReference type="KEGG" id="foc:113217047"/>
<protein>
    <submittedName>
        <fullName evidence="3">Uncharacterized protein LOC113217047</fullName>
    </submittedName>
</protein>
<name>A0A9C6XD61_FRAOC</name>
<feature type="region of interest" description="Disordered" evidence="1">
    <location>
        <begin position="31"/>
        <end position="82"/>
    </location>
</feature>
<dbReference type="AlphaFoldDB" id="A0A9C6XD61"/>
<dbReference type="GeneID" id="113217047"/>
<dbReference type="Proteomes" id="UP000504606">
    <property type="component" value="Unplaced"/>
</dbReference>
<feature type="non-terminal residue" evidence="3">
    <location>
        <position position="206"/>
    </location>
</feature>
<evidence type="ECO:0000313" key="3">
    <source>
        <dbReference type="RefSeq" id="XP_052132938.1"/>
    </source>
</evidence>